<dbReference type="HAMAP" id="MF_02126">
    <property type="entry name" value="RF_methyltr_PrmC"/>
    <property type="match status" value="1"/>
</dbReference>
<reference evidence="8 9" key="1">
    <citation type="submission" date="2017-11" db="EMBL/GenBank/DDBJ databases">
        <title>Draft Genome Sequence of Lactobacillus curieae NBRC 111893 isolated from Koso, a Japanese sugar-Vegetable Fermented Beverage.</title>
        <authorList>
            <person name="Chiou T.Y."/>
            <person name="Oshima K."/>
            <person name="Suda W."/>
            <person name="Hattori M."/>
            <person name="Takahashi T."/>
        </authorList>
    </citation>
    <scope>NUCLEOTIDE SEQUENCE [LARGE SCALE GENOMIC DNA]</scope>
    <source>
        <strain evidence="8 9">NBRC111893</strain>
    </source>
</reference>
<gene>
    <name evidence="5" type="primary">prmC</name>
    <name evidence="8" type="ORF">NBRC111893_1963</name>
</gene>
<dbReference type="PANTHER" id="PTHR18895">
    <property type="entry name" value="HEMK METHYLTRANSFERASE"/>
    <property type="match status" value="1"/>
</dbReference>
<keyword evidence="1 5" id="KW-0489">Methyltransferase</keyword>
<dbReference type="EMBL" id="BEXA01000004">
    <property type="protein sequence ID" value="GAY73817.1"/>
    <property type="molecule type" value="Genomic_DNA"/>
</dbReference>
<comment type="caution">
    <text evidence="8">The sequence shown here is derived from an EMBL/GenBank/DDBJ whole genome shotgun (WGS) entry which is preliminary data.</text>
</comment>
<sequence length="282" mass="31587">MTKTYFEARKWASFTLKNNSEFNTLADVDFIMTHLFDMTQVQLLIKNQTKMIEADWKKFQNVINEIAGGMPPQYAIGRADFYGMQLKVNNQVLIPRVETEELIDWVLEATSEIDEKPLKVLDIGTGSGAIAIAIKQNRPAFKVTATDISDAALQVAKENAKEEETDISFVLSDVFDQISDKYDIIISNPPYISEAELEDMGASVVSHEPSLALFAADNGLAVYKQIIAGLNQHLTDIGMVFFEIGFHQEADVMKLLKSEFSNSQVTSRHDVAGNQRMVKLVR</sequence>
<organism evidence="8 9">
    <name type="scientific">Lentilactobacillus kosonis</name>
    <dbReference type="NCBI Taxonomy" id="2810561"/>
    <lineage>
        <taxon>Bacteria</taxon>
        <taxon>Bacillati</taxon>
        <taxon>Bacillota</taxon>
        <taxon>Bacilli</taxon>
        <taxon>Lactobacillales</taxon>
        <taxon>Lactobacillaceae</taxon>
        <taxon>Lentilactobacillus</taxon>
    </lineage>
</organism>
<keyword evidence="9" id="KW-1185">Reference proteome</keyword>
<evidence type="ECO:0000256" key="5">
    <source>
        <dbReference type="HAMAP-Rule" id="MF_02126"/>
    </source>
</evidence>
<dbReference type="PROSITE" id="PS00092">
    <property type="entry name" value="N6_MTASE"/>
    <property type="match status" value="1"/>
</dbReference>
<dbReference type="GO" id="GO:0032259">
    <property type="term" value="P:methylation"/>
    <property type="evidence" value="ECO:0007669"/>
    <property type="project" value="UniProtKB-KW"/>
</dbReference>
<feature type="binding site" evidence="5">
    <location>
        <begin position="188"/>
        <end position="191"/>
    </location>
    <ligand>
        <name>substrate</name>
    </ligand>
</feature>
<dbReference type="InterPro" id="IPR007848">
    <property type="entry name" value="Small_mtfrase_dom"/>
</dbReference>
<feature type="binding site" evidence="5">
    <location>
        <position position="188"/>
    </location>
    <ligand>
        <name>S-adenosyl-L-methionine</name>
        <dbReference type="ChEBI" id="CHEBI:59789"/>
    </ligand>
</feature>
<dbReference type="AlphaFoldDB" id="A0A401FNA0"/>
<name>A0A401FNA0_9LACO</name>
<evidence type="ECO:0000256" key="3">
    <source>
        <dbReference type="ARBA" id="ARBA00022691"/>
    </source>
</evidence>
<evidence type="ECO:0000259" key="7">
    <source>
        <dbReference type="Pfam" id="PF17827"/>
    </source>
</evidence>
<evidence type="ECO:0000313" key="8">
    <source>
        <dbReference type="EMBL" id="GAY73817.1"/>
    </source>
</evidence>
<dbReference type="GO" id="GO:0003676">
    <property type="term" value="F:nucleic acid binding"/>
    <property type="evidence" value="ECO:0007669"/>
    <property type="project" value="InterPro"/>
</dbReference>
<evidence type="ECO:0000256" key="2">
    <source>
        <dbReference type="ARBA" id="ARBA00022679"/>
    </source>
</evidence>
<proteinExistence type="inferred from homology"/>
<dbReference type="OrthoDB" id="9800643at2"/>
<dbReference type="GO" id="GO:0102559">
    <property type="term" value="F:peptide chain release factor N(5)-glutamine methyltransferase activity"/>
    <property type="evidence" value="ECO:0007669"/>
    <property type="project" value="UniProtKB-EC"/>
</dbReference>
<dbReference type="InterPro" id="IPR040758">
    <property type="entry name" value="PrmC_N"/>
</dbReference>
<dbReference type="InterPro" id="IPR002052">
    <property type="entry name" value="DNA_methylase_N6_adenine_CS"/>
</dbReference>
<dbReference type="NCBIfam" id="TIGR03534">
    <property type="entry name" value="RF_mod_PrmC"/>
    <property type="match status" value="1"/>
</dbReference>
<keyword evidence="3 5" id="KW-0949">S-adenosyl-L-methionine</keyword>
<dbReference type="PANTHER" id="PTHR18895:SF74">
    <property type="entry name" value="MTRF1L RELEASE FACTOR GLUTAMINE METHYLTRANSFERASE"/>
    <property type="match status" value="1"/>
</dbReference>
<feature type="binding site" evidence="5">
    <location>
        <position position="147"/>
    </location>
    <ligand>
        <name>S-adenosyl-L-methionine</name>
        <dbReference type="ChEBI" id="CHEBI:59789"/>
    </ligand>
</feature>
<dbReference type="RefSeq" id="WP_125008626.1">
    <property type="nucleotide sequence ID" value="NZ_BEXA01000004.1"/>
</dbReference>
<dbReference type="Pfam" id="PF17827">
    <property type="entry name" value="PrmC_N"/>
    <property type="match status" value="1"/>
</dbReference>
<dbReference type="InterPro" id="IPR004556">
    <property type="entry name" value="HemK-like"/>
</dbReference>
<evidence type="ECO:0000256" key="1">
    <source>
        <dbReference type="ARBA" id="ARBA00022603"/>
    </source>
</evidence>
<dbReference type="SUPFAM" id="SSF53335">
    <property type="entry name" value="S-adenosyl-L-methionine-dependent methyltransferases"/>
    <property type="match status" value="1"/>
</dbReference>
<evidence type="ECO:0000259" key="6">
    <source>
        <dbReference type="Pfam" id="PF05175"/>
    </source>
</evidence>
<feature type="domain" description="Methyltransferase small" evidence="6">
    <location>
        <begin position="118"/>
        <end position="197"/>
    </location>
</feature>
<dbReference type="InterPro" id="IPR019874">
    <property type="entry name" value="RF_methyltr_PrmC"/>
</dbReference>
<feature type="binding site" evidence="5">
    <location>
        <begin position="124"/>
        <end position="128"/>
    </location>
    <ligand>
        <name>S-adenosyl-L-methionine</name>
        <dbReference type="ChEBI" id="CHEBI:59789"/>
    </ligand>
</feature>
<keyword evidence="2 5" id="KW-0808">Transferase</keyword>
<comment type="caution">
    <text evidence="5">Lacks conserved residue(s) required for the propagation of feature annotation.</text>
</comment>
<comment type="function">
    <text evidence="5">Methylates the class 1 translation termination release factors RF1/PrfA and RF2/PrfB on the glutamine residue of the universally conserved GGQ motif.</text>
</comment>
<feature type="domain" description="Release factor glutamine methyltransferase N-terminal" evidence="7">
    <location>
        <begin position="7"/>
        <end position="77"/>
    </location>
</feature>
<dbReference type="Pfam" id="PF05175">
    <property type="entry name" value="MTS"/>
    <property type="match status" value="1"/>
</dbReference>
<comment type="similarity">
    <text evidence="5">Belongs to the protein N5-glutamine methyltransferase family. PrmC subfamily.</text>
</comment>
<dbReference type="Proteomes" id="UP000286974">
    <property type="component" value="Unassembled WGS sequence"/>
</dbReference>
<accession>A0A401FNA0</accession>
<dbReference type="CDD" id="cd02440">
    <property type="entry name" value="AdoMet_MTases"/>
    <property type="match status" value="1"/>
</dbReference>
<evidence type="ECO:0000256" key="4">
    <source>
        <dbReference type="ARBA" id="ARBA00048391"/>
    </source>
</evidence>
<dbReference type="InterPro" id="IPR029063">
    <property type="entry name" value="SAM-dependent_MTases_sf"/>
</dbReference>
<dbReference type="EC" id="2.1.1.297" evidence="5"/>
<comment type="catalytic activity">
    <reaction evidence="4 5">
        <text>L-glutaminyl-[peptide chain release factor] + S-adenosyl-L-methionine = N(5)-methyl-L-glutaminyl-[peptide chain release factor] + S-adenosyl-L-homocysteine + H(+)</text>
        <dbReference type="Rhea" id="RHEA:42896"/>
        <dbReference type="Rhea" id="RHEA-COMP:10271"/>
        <dbReference type="Rhea" id="RHEA-COMP:10272"/>
        <dbReference type="ChEBI" id="CHEBI:15378"/>
        <dbReference type="ChEBI" id="CHEBI:30011"/>
        <dbReference type="ChEBI" id="CHEBI:57856"/>
        <dbReference type="ChEBI" id="CHEBI:59789"/>
        <dbReference type="ChEBI" id="CHEBI:61891"/>
        <dbReference type="EC" id="2.1.1.297"/>
    </reaction>
</comment>
<dbReference type="NCBIfam" id="TIGR00536">
    <property type="entry name" value="hemK_fam"/>
    <property type="match status" value="1"/>
</dbReference>
<dbReference type="Gene3D" id="3.40.50.150">
    <property type="entry name" value="Vaccinia Virus protein VP39"/>
    <property type="match status" value="1"/>
</dbReference>
<evidence type="ECO:0000313" key="9">
    <source>
        <dbReference type="Proteomes" id="UP000286974"/>
    </source>
</evidence>
<dbReference type="Gene3D" id="1.10.8.10">
    <property type="entry name" value="DNA helicase RuvA subunit, C-terminal domain"/>
    <property type="match status" value="1"/>
</dbReference>
<protein>
    <recommendedName>
        <fullName evidence="5">Release factor glutamine methyltransferase</fullName>
        <shortName evidence="5">RF MTase</shortName>
        <ecNumber evidence="5">2.1.1.297</ecNumber>
    </recommendedName>
    <alternativeName>
        <fullName evidence="5">N5-glutamine methyltransferase PrmC</fullName>
    </alternativeName>
    <alternativeName>
        <fullName evidence="5">Protein-(glutamine-N5) MTase PrmC</fullName>
    </alternativeName>
    <alternativeName>
        <fullName evidence="5">Protein-glutamine N-methyltransferase PrmC</fullName>
    </alternativeName>
</protein>
<dbReference type="InterPro" id="IPR050320">
    <property type="entry name" value="N5-glutamine_MTase"/>
</dbReference>